<sequence length="155" mass="16480">RRISSQKKPVQNKAAMLGSSSGISTSAGRDSWIPPAAMTRKQKLRLPASALARPRCWSDPSTSELEKIDCQPLSFPSKAGSGYPATRRTPPGAVAPCMQAAALVQLVVMKNCIAAVDRVANACGKSSYLSVAATPQFSAHHTPIESKREVPLPLR</sequence>
<evidence type="ECO:0000256" key="1">
    <source>
        <dbReference type="SAM" id="MobiDB-lite"/>
    </source>
</evidence>
<feature type="region of interest" description="Disordered" evidence="1">
    <location>
        <begin position="1"/>
        <end position="36"/>
    </location>
</feature>
<gene>
    <name evidence="2" type="ORF">Tci_901246</name>
</gene>
<feature type="non-terminal residue" evidence="2">
    <location>
        <position position="1"/>
    </location>
</feature>
<name>A0A699V2J4_TANCI</name>
<comment type="caution">
    <text evidence="2">The sequence shown here is derived from an EMBL/GenBank/DDBJ whole genome shotgun (WGS) entry which is preliminary data.</text>
</comment>
<dbReference type="AlphaFoldDB" id="A0A699V2J4"/>
<protein>
    <submittedName>
        <fullName evidence="2">Uncharacterized protein</fullName>
    </submittedName>
</protein>
<organism evidence="2">
    <name type="scientific">Tanacetum cinerariifolium</name>
    <name type="common">Dalmatian daisy</name>
    <name type="synonym">Chrysanthemum cinerariifolium</name>
    <dbReference type="NCBI Taxonomy" id="118510"/>
    <lineage>
        <taxon>Eukaryota</taxon>
        <taxon>Viridiplantae</taxon>
        <taxon>Streptophyta</taxon>
        <taxon>Embryophyta</taxon>
        <taxon>Tracheophyta</taxon>
        <taxon>Spermatophyta</taxon>
        <taxon>Magnoliopsida</taxon>
        <taxon>eudicotyledons</taxon>
        <taxon>Gunneridae</taxon>
        <taxon>Pentapetalae</taxon>
        <taxon>asterids</taxon>
        <taxon>campanulids</taxon>
        <taxon>Asterales</taxon>
        <taxon>Asteraceae</taxon>
        <taxon>Asteroideae</taxon>
        <taxon>Anthemideae</taxon>
        <taxon>Anthemidinae</taxon>
        <taxon>Tanacetum</taxon>
    </lineage>
</organism>
<accession>A0A699V2J4</accession>
<feature type="non-terminal residue" evidence="2">
    <location>
        <position position="155"/>
    </location>
</feature>
<dbReference type="EMBL" id="BKCJ011393170">
    <property type="protein sequence ID" value="GFD29277.1"/>
    <property type="molecule type" value="Genomic_DNA"/>
</dbReference>
<feature type="compositionally biased region" description="Polar residues" evidence="1">
    <location>
        <begin position="18"/>
        <end position="28"/>
    </location>
</feature>
<reference evidence="2" key="1">
    <citation type="journal article" date="2019" name="Sci. Rep.">
        <title>Draft genome of Tanacetum cinerariifolium, the natural source of mosquito coil.</title>
        <authorList>
            <person name="Yamashiro T."/>
            <person name="Shiraishi A."/>
            <person name="Satake H."/>
            <person name="Nakayama K."/>
        </authorList>
    </citation>
    <scope>NUCLEOTIDE SEQUENCE</scope>
</reference>
<proteinExistence type="predicted"/>
<evidence type="ECO:0000313" key="2">
    <source>
        <dbReference type="EMBL" id="GFD29277.1"/>
    </source>
</evidence>